<sequence length="629" mass="69296">MMAISMFRVKLIIINFTCMQVKVSGSLYLPWVLVKSGQRTTTDSKFIAMVRVKAPPSEHGSNATPIHLVVVLDVWGTTGQQLAAGPIRLLDLLKTMEFMRGVVCREDAAKGLIDVVDAFNVQTETTIDNWIAEARKRVHAVQILDSTSEQSPGGVKRVGFILLLSDGRQNKLLFDESDVKNLRRKYPVHAFGLGMNHDPGMLHRIAETSRGTYSSIAPAHAENQNNLNNSSKLMEAVALCLGGLKSVVAINTRVKIRVKLDDPNPNENNVNNKSINMKIQQGAHDFITKTKEGFAVGVLYAGEVKDLIVQINFRTNPISSRTRSATLTATVEYEDSSASSHNQAEAAAAAAASTTTLTAECNLPLLVTGTSNEAARTAYGKLKQSLPNSMVLQRMIMLEVLEMLASFAEEYSMTKKKEEVGGLLRRKWEEERKKTRNYLEVAQEMSDLIDDLRRIDDDMEAMAKCLQKEGVSSGLSCIYSWVSSYQMQRATTGLPLPPPAPATPPFLTPDMGKMVEKARNYKQQPPVQEDGAGASSSSSSRGNKSPPPPAPPSTTRDNDIKPKHPAVTQLHQHIFTELDHYAGVEQQFKDSHFEFMKGAMLKEFEKMIDKYKPETTTSGSGKEAGARPK</sequence>
<keyword evidence="2" id="KW-0732">Signal</keyword>
<evidence type="ECO:0000259" key="3">
    <source>
        <dbReference type="Pfam" id="PF13768"/>
    </source>
</evidence>
<keyword evidence="5" id="KW-1185">Reference proteome</keyword>
<dbReference type="Gene3D" id="3.40.50.410">
    <property type="entry name" value="von Willebrand factor, type A domain"/>
    <property type="match status" value="1"/>
</dbReference>
<reference evidence="4" key="1">
    <citation type="submission" date="2020-10" db="EMBL/GenBank/DDBJ databases">
        <authorList>
            <person name="Han B."/>
            <person name="Lu T."/>
            <person name="Zhao Q."/>
            <person name="Huang X."/>
            <person name="Zhao Y."/>
        </authorList>
    </citation>
    <scope>NUCLEOTIDE SEQUENCE</scope>
</reference>
<dbReference type="AlphaFoldDB" id="A0A811SMV6"/>
<feature type="chain" id="PRO_5033014675" description="VWFA domain-containing protein" evidence="2">
    <location>
        <begin position="26"/>
        <end position="629"/>
    </location>
</feature>
<proteinExistence type="predicted"/>
<dbReference type="SUPFAM" id="SSF53300">
    <property type="entry name" value="vWA-like"/>
    <property type="match status" value="1"/>
</dbReference>
<name>A0A811SMV6_9POAL</name>
<comment type="caution">
    <text evidence="4">The sequence shown here is derived from an EMBL/GenBank/DDBJ whole genome shotgun (WGS) entry which is preliminary data.</text>
</comment>
<accession>A0A811SMV6</accession>
<dbReference type="PANTHER" id="PTHR10579">
    <property type="entry name" value="CALCIUM-ACTIVATED CHLORIDE CHANNEL REGULATOR"/>
    <property type="match status" value="1"/>
</dbReference>
<dbReference type="OrthoDB" id="657810at2759"/>
<evidence type="ECO:0000256" key="2">
    <source>
        <dbReference type="SAM" id="SignalP"/>
    </source>
</evidence>
<dbReference type="Pfam" id="PF13768">
    <property type="entry name" value="VWA_3"/>
    <property type="match status" value="1"/>
</dbReference>
<feature type="signal peptide" evidence="2">
    <location>
        <begin position="1"/>
        <end position="25"/>
    </location>
</feature>
<dbReference type="InterPro" id="IPR036465">
    <property type="entry name" value="vWFA_dom_sf"/>
</dbReference>
<evidence type="ECO:0000256" key="1">
    <source>
        <dbReference type="SAM" id="MobiDB-lite"/>
    </source>
</evidence>
<evidence type="ECO:0000313" key="4">
    <source>
        <dbReference type="EMBL" id="CAD6342178.1"/>
    </source>
</evidence>
<dbReference type="InterPro" id="IPR051266">
    <property type="entry name" value="CLCR"/>
</dbReference>
<evidence type="ECO:0000313" key="5">
    <source>
        <dbReference type="Proteomes" id="UP000604825"/>
    </source>
</evidence>
<gene>
    <name evidence="4" type="ORF">NCGR_LOCUS66275</name>
</gene>
<dbReference type="Proteomes" id="UP000604825">
    <property type="component" value="Unassembled WGS sequence"/>
</dbReference>
<dbReference type="InterPro" id="IPR002035">
    <property type="entry name" value="VWF_A"/>
</dbReference>
<feature type="domain" description="VWFA" evidence="3">
    <location>
        <begin position="141"/>
        <end position="214"/>
    </location>
</feature>
<organism evidence="4 5">
    <name type="scientific">Miscanthus lutarioriparius</name>
    <dbReference type="NCBI Taxonomy" id="422564"/>
    <lineage>
        <taxon>Eukaryota</taxon>
        <taxon>Viridiplantae</taxon>
        <taxon>Streptophyta</taxon>
        <taxon>Embryophyta</taxon>
        <taxon>Tracheophyta</taxon>
        <taxon>Spermatophyta</taxon>
        <taxon>Magnoliopsida</taxon>
        <taxon>Liliopsida</taxon>
        <taxon>Poales</taxon>
        <taxon>Poaceae</taxon>
        <taxon>PACMAD clade</taxon>
        <taxon>Panicoideae</taxon>
        <taxon>Andropogonodae</taxon>
        <taxon>Andropogoneae</taxon>
        <taxon>Saccharinae</taxon>
        <taxon>Miscanthus</taxon>
    </lineage>
</organism>
<dbReference type="PANTHER" id="PTHR10579:SF105">
    <property type="entry name" value="VWFA DOMAIN-CONTAINING PROTEIN"/>
    <property type="match status" value="1"/>
</dbReference>
<feature type="region of interest" description="Disordered" evidence="1">
    <location>
        <begin position="523"/>
        <end position="562"/>
    </location>
</feature>
<protein>
    <recommendedName>
        <fullName evidence="3">VWFA domain-containing protein</fullName>
    </recommendedName>
</protein>
<dbReference type="EMBL" id="CAJGYO010000413">
    <property type="protein sequence ID" value="CAD6342178.1"/>
    <property type="molecule type" value="Genomic_DNA"/>
</dbReference>